<gene>
    <name evidence="2" type="ORF">WJX73_008086</name>
</gene>
<protein>
    <submittedName>
        <fullName evidence="2">Uncharacterized protein</fullName>
    </submittedName>
</protein>
<dbReference type="EMBL" id="JALJOQ010000328">
    <property type="protein sequence ID" value="KAK9784871.1"/>
    <property type="molecule type" value="Genomic_DNA"/>
</dbReference>
<evidence type="ECO:0000256" key="1">
    <source>
        <dbReference type="SAM" id="MobiDB-lite"/>
    </source>
</evidence>
<sequence length="182" mass="19200">MFCQLTFTDLANSSSHVREAADQPLRPLKPPAGLGQNVPWASFAPLPSHDFVGSRAQQPFGHNYFGAPGSSHAVGPSYPTFFGPVGPEDGEPASPSGTPLVGPPAELRSPAETFDGEWQDPYLQHYGFDQPSDTDDGQEGNSCNGSCYHCFEDLGSESGGSSAASDCGTVSQDSSSSLDRWQ</sequence>
<feature type="region of interest" description="Disordered" evidence="1">
    <location>
        <begin position="156"/>
        <end position="182"/>
    </location>
</feature>
<dbReference type="Proteomes" id="UP001465755">
    <property type="component" value="Unassembled WGS sequence"/>
</dbReference>
<dbReference type="AlphaFoldDB" id="A0AAW1NL78"/>
<reference evidence="2 3" key="1">
    <citation type="journal article" date="2024" name="Nat. Commun.">
        <title>Phylogenomics reveals the evolutionary origins of lichenization in chlorophyte algae.</title>
        <authorList>
            <person name="Puginier C."/>
            <person name="Libourel C."/>
            <person name="Otte J."/>
            <person name="Skaloud P."/>
            <person name="Haon M."/>
            <person name="Grisel S."/>
            <person name="Petersen M."/>
            <person name="Berrin J.G."/>
            <person name="Delaux P.M."/>
            <person name="Dal Grande F."/>
            <person name="Keller J."/>
        </authorList>
    </citation>
    <scope>NUCLEOTIDE SEQUENCE [LARGE SCALE GENOMIC DNA]</scope>
    <source>
        <strain evidence="2 3">SAG 2036</strain>
    </source>
</reference>
<accession>A0AAW1NL78</accession>
<evidence type="ECO:0000313" key="3">
    <source>
        <dbReference type="Proteomes" id="UP001465755"/>
    </source>
</evidence>
<feature type="region of interest" description="Disordered" evidence="1">
    <location>
        <begin position="78"/>
        <end position="142"/>
    </location>
</feature>
<evidence type="ECO:0000313" key="2">
    <source>
        <dbReference type="EMBL" id="KAK9784871.1"/>
    </source>
</evidence>
<keyword evidence="3" id="KW-1185">Reference proteome</keyword>
<comment type="caution">
    <text evidence="2">The sequence shown here is derived from an EMBL/GenBank/DDBJ whole genome shotgun (WGS) entry which is preliminary data.</text>
</comment>
<organism evidence="2 3">
    <name type="scientific">Symbiochloris irregularis</name>
    <dbReference type="NCBI Taxonomy" id="706552"/>
    <lineage>
        <taxon>Eukaryota</taxon>
        <taxon>Viridiplantae</taxon>
        <taxon>Chlorophyta</taxon>
        <taxon>core chlorophytes</taxon>
        <taxon>Trebouxiophyceae</taxon>
        <taxon>Trebouxiales</taxon>
        <taxon>Trebouxiaceae</taxon>
        <taxon>Symbiochloris</taxon>
    </lineage>
</organism>
<feature type="compositionally biased region" description="Polar residues" evidence="1">
    <location>
        <begin position="168"/>
        <end position="182"/>
    </location>
</feature>
<proteinExistence type="predicted"/>
<name>A0AAW1NL78_9CHLO</name>